<accession>A0A194RC37</accession>
<feature type="chain" id="PRO_5008265085" evidence="2">
    <location>
        <begin position="21"/>
        <end position="118"/>
    </location>
</feature>
<dbReference type="InParanoid" id="A0A194RC37"/>
<evidence type="ECO:0000313" key="3">
    <source>
        <dbReference type="EMBL" id="KPJ13471.1"/>
    </source>
</evidence>
<proteinExistence type="predicted"/>
<dbReference type="EMBL" id="KQ460627">
    <property type="protein sequence ID" value="KPJ13471.1"/>
    <property type="molecule type" value="Genomic_DNA"/>
</dbReference>
<keyword evidence="4" id="KW-1185">Reference proteome</keyword>
<feature type="signal peptide" evidence="2">
    <location>
        <begin position="1"/>
        <end position="20"/>
    </location>
</feature>
<dbReference type="Proteomes" id="UP000053240">
    <property type="component" value="Unassembled WGS sequence"/>
</dbReference>
<evidence type="ECO:0000313" key="4">
    <source>
        <dbReference type="Proteomes" id="UP000053240"/>
    </source>
</evidence>
<reference evidence="3 4" key="1">
    <citation type="journal article" date="2015" name="Nat. Commun.">
        <title>Outbred genome sequencing and CRISPR/Cas9 gene editing in butterflies.</title>
        <authorList>
            <person name="Li X."/>
            <person name="Fan D."/>
            <person name="Zhang W."/>
            <person name="Liu G."/>
            <person name="Zhang L."/>
            <person name="Zhao L."/>
            <person name="Fang X."/>
            <person name="Chen L."/>
            <person name="Dong Y."/>
            <person name="Chen Y."/>
            <person name="Ding Y."/>
            <person name="Zhao R."/>
            <person name="Feng M."/>
            <person name="Zhu Y."/>
            <person name="Feng Y."/>
            <person name="Jiang X."/>
            <person name="Zhu D."/>
            <person name="Xiang H."/>
            <person name="Feng X."/>
            <person name="Li S."/>
            <person name="Wang J."/>
            <person name="Zhang G."/>
            <person name="Kronforst M.R."/>
            <person name="Wang W."/>
        </authorList>
    </citation>
    <scope>NUCLEOTIDE SEQUENCE [LARGE SCALE GENOMIC DNA]</scope>
    <source>
        <strain evidence="3">Ya'a_city_454_Pm</strain>
        <tissue evidence="3">Whole body</tissue>
    </source>
</reference>
<dbReference type="KEGG" id="pmac:106712575"/>
<protein>
    <submittedName>
        <fullName evidence="3">Uncharacterized protein</fullName>
    </submittedName>
</protein>
<gene>
    <name evidence="3" type="ORF">RR48_07051</name>
</gene>
<organism evidence="3 4">
    <name type="scientific">Papilio machaon</name>
    <name type="common">Old World swallowtail butterfly</name>
    <dbReference type="NCBI Taxonomy" id="76193"/>
    <lineage>
        <taxon>Eukaryota</taxon>
        <taxon>Metazoa</taxon>
        <taxon>Ecdysozoa</taxon>
        <taxon>Arthropoda</taxon>
        <taxon>Hexapoda</taxon>
        <taxon>Insecta</taxon>
        <taxon>Pterygota</taxon>
        <taxon>Neoptera</taxon>
        <taxon>Endopterygota</taxon>
        <taxon>Lepidoptera</taxon>
        <taxon>Glossata</taxon>
        <taxon>Ditrysia</taxon>
        <taxon>Papilionoidea</taxon>
        <taxon>Papilionidae</taxon>
        <taxon>Papilioninae</taxon>
        <taxon>Papilio</taxon>
    </lineage>
</organism>
<feature type="region of interest" description="Disordered" evidence="1">
    <location>
        <begin position="19"/>
        <end position="81"/>
    </location>
</feature>
<sequence length="118" mass="13038">MKVIVLYFMVLQNCLQIALPQELSTEPTDNVTQENDRSTTTYRSTKNSVGNESNDPGEKNPYFESLSSSNPTNDEETNNGLDYPFKTLMRLLKVKGSVTDSFDGASKIFGGMQDVGGE</sequence>
<feature type="compositionally biased region" description="Polar residues" evidence="1">
    <location>
        <begin position="22"/>
        <end position="54"/>
    </location>
</feature>
<dbReference type="AlphaFoldDB" id="A0A194RC37"/>
<evidence type="ECO:0000256" key="1">
    <source>
        <dbReference type="SAM" id="MobiDB-lite"/>
    </source>
</evidence>
<evidence type="ECO:0000256" key="2">
    <source>
        <dbReference type="SAM" id="SignalP"/>
    </source>
</evidence>
<keyword evidence="2" id="KW-0732">Signal</keyword>
<name>A0A194RC37_PAPMA</name>